<dbReference type="PATRIC" id="fig|43675.28.peg.1732"/>
<dbReference type="CDD" id="cd18095">
    <property type="entry name" value="SpoU-like_rRNA-MTase"/>
    <property type="match status" value="1"/>
</dbReference>
<dbReference type="Proteomes" id="UP000066203">
    <property type="component" value="Chromosome"/>
</dbReference>
<sequence>MSRAPKQLSAEQIAERAERVYAIESVTALAQAPEQDLRYYTQLTDVKLRSAMEPQWGIYIAESSKVIRRALVAGHQPVSFLMSEKWADDLADVLRAHPDTPAYVGSEEQLERVTGFHLHRGALAAMARPAPQPLEQLLQGASRVAILEDIVDHTNVGAIFRSAAALNVDAVLVTPRCADPLYRRSIRVSMGTVFQVPWARLESWPADLQTLHGLGFKSAALALEEDSLTLEELSARRDEKLALILGTEGHGLSPRTLAACDDTVMIPMSHGVDSLNVAAASAVAFWETRPRS</sequence>
<dbReference type="PANTHER" id="PTHR43191:SF12">
    <property type="entry name" value="RRNA METHYLASE"/>
    <property type="match status" value="1"/>
</dbReference>
<accession>A0A0K2S265</accession>
<evidence type="ECO:0000259" key="3">
    <source>
        <dbReference type="Pfam" id="PF00588"/>
    </source>
</evidence>
<dbReference type="InterPro" id="IPR051259">
    <property type="entry name" value="rRNA_Methyltransferase"/>
</dbReference>
<dbReference type="EMBL" id="AP014938">
    <property type="protein sequence ID" value="BAS20937.1"/>
    <property type="molecule type" value="Genomic_DNA"/>
</dbReference>
<feature type="domain" description="tRNA/rRNA methyltransferase SpoU type" evidence="3">
    <location>
        <begin position="144"/>
        <end position="285"/>
    </location>
</feature>
<dbReference type="PANTHER" id="PTHR43191">
    <property type="entry name" value="RRNA METHYLTRANSFERASE 3"/>
    <property type="match status" value="1"/>
</dbReference>
<evidence type="ECO:0000256" key="2">
    <source>
        <dbReference type="ARBA" id="ARBA00022679"/>
    </source>
</evidence>
<dbReference type="GO" id="GO:0003723">
    <property type="term" value="F:RNA binding"/>
    <property type="evidence" value="ECO:0007669"/>
    <property type="project" value="InterPro"/>
</dbReference>
<dbReference type="Gene3D" id="3.40.1280.10">
    <property type="match status" value="1"/>
</dbReference>
<protein>
    <submittedName>
        <fullName evidence="4">rRNA methyltransferase</fullName>
    </submittedName>
</protein>
<dbReference type="GO" id="GO:0032259">
    <property type="term" value="P:methylation"/>
    <property type="evidence" value="ECO:0007669"/>
    <property type="project" value="UniProtKB-KW"/>
</dbReference>
<evidence type="ECO:0000313" key="4">
    <source>
        <dbReference type="EMBL" id="BAS20937.1"/>
    </source>
</evidence>
<name>A0A0K2S265_9MICC</name>
<evidence type="ECO:0000313" key="5">
    <source>
        <dbReference type="Proteomes" id="UP000066203"/>
    </source>
</evidence>
<reference evidence="5" key="1">
    <citation type="submission" date="2015-08" db="EMBL/GenBank/DDBJ databases">
        <title>Complete genome sequence of Rothia mucilaginosa strain NUM-Rm6536.</title>
        <authorList>
            <person name="Nambu T."/>
        </authorList>
    </citation>
    <scope>NUCLEOTIDE SEQUENCE [LARGE SCALE GENOMIC DNA]</scope>
    <source>
        <strain evidence="5">NUM-Rm6536</strain>
    </source>
</reference>
<dbReference type="GO" id="GO:0006396">
    <property type="term" value="P:RNA processing"/>
    <property type="evidence" value="ECO:0007669"/>
    <property type="project" value="InterPro"/>
</dbReference>
<keyword evidence="1 4" id="KW-0489">Methyltransferase</keyword>
<dbReference type="RefSeq" id="WP_060824808.1">
    <property type="nucleotide sequence ID" value="NZ_AP014938.1"/>
</dbReference>
<dbReference type="Pfam" id="PF00588">
    <property type="entry name" value="SpoU_methylase"/>
    <property type="match status" value="1"/>
</dbReference>
<dbReference type="InterPro" id="IPR029026">
    <property type="entry name" value="tRNA_m1G_MTases_N"/>
</dbReference>
<dbReference type="SUPFAM" id="SSF55315">
    <property type="entry name" value="L30e-like"/>
    <property type="match status" value="1"/>
</dbReference>
<dbReference type="GO" id="GO:0008173">
    <property type="term" value="F:RNA methyltransferase activity"/>
    <property type="evidence" value="ECO:0007669"/>
    <property type="project" value="InterPro"/>
</dbReference>
<keyword evidence="2 4" id="KW-0808">Transferase</keyword>
<dbReference type="InterPro" id="IPR029028">
    <property type="entry name" value="Alpha/beta_knot_MTases"/>
</dbReference>
<dbReference type="AlphaFoldDB" id="A0A0K2S265"/>
<evidence type="ECO:0000256" key="1">
    <source>
        <dbReference type="ARBA" id="ARBA00022603"/>
    </source>
</evidence>
<proteinExistence type="predicted"/>
<organism evidence="4">
    <name type="scientific">Rothia mucilaginosa</name>
    <dbReference type="NCBI Taxonomy" id="43675"/>
    <lineage>
        <taxon>Bacteria</taxon>
        <taxon>Bacillati</taxon>
        <taxon>Actinomycetota</taxon>
        <taxon>Actinomycetes</taxon>
        <taxon>Micrococcales</taxon>
        <taxon>Micrococcaceae</taxon>
        <taxon>Rothia</taxon>
    </lineage>
</organism>
<dbReference type="InterPro" id="IPR029064">
    <property type="entry name" value="Ribosomal_eL30-like_sf"/>
</dbReference>
<gene>
    <name evidence="4" type="ORF">RM6536_1690</name>
</gene>
<dbReference type="SUPFAM" id="SSF75217">
    <property type="entry name" value="alpha/beta knot"/>
    <property type="match status" value="1"/>
</dbReference>
<dbReference type="InterPro" id="IPR001537">
    <property type="entry name" value="SpoU_MeTrfase"/>
</dbReference>